<accession>A0A0E9VK56</accession>
<reference evidence="1" key="1">
    <citation type="submission" date="2014-11" db="EMBL/GenBank/DDBJ databases">
        <authorList>
            <person name="Amaro Gonzalez C."/>
        </authorList>
    </citation>
    <scope>NUCLEOTIDE SEQUENCE</scope>
</reference>
<proteinExistence type="predicted"/>
<dbReference type="EMBL" id="GBXM01030201">
    <property type="protein sequence ID" value="JAH78376.1"/>
    <property type="molecule type" value="Transcribed_RNA"/>
</dbReference>
<protein>
    <submittedName>
        <fullName evidence="1">Uncharacterized protein</fullName>
    </submittedName>
</protein>
<name>A0A0E9VK56_ANGAN</name>
<sequence>MFLSIRRIFGNDEEDGGACLTRATGLSSRSPW</sequence>
<dbReference type="AlphaFoldDB" id="A0A0E9VK56"/>
<reference evidence="1" key="2">
    <citation type="journal article" date="2015" name="Fish Shellfish Immunol.">
        <title>Early steps in the European eel (Anguilla anguilla)-Vibrio vulnificus interaction in the gills: Role of the RtxA13 toxin.</title>
        <authorList>
            <person name="Callol A."/>
            <person name="Pajuelo D."/>
            <person name="Ebbesson L."/>
            <person name="Teles M."/>
            <person name="MacKenzie S."/>
            <person name="Amaro C."/>
        </authorList>
    </citation>
    <scope>NUCLEOTIDE SEQUENCE</scope>
</reference>
<organism evidence="1">
    <name type="scientific">Anguilla anguilla</name>
    <name type="common">European freshwater eel</name>
    <name type="synonym">Muraena anguilla</name>
    <dbReference type="NCBI Taxonomy" id="7936"/>
    <lineage>
        <taxon>Eukaryota</taxon>
        <taxon>Metazoa</taxon>
        <taxon>Chordata</taxon>
        <taxon>Craniata</taxon>
        <taxon>Vertebrata</taxon>
        <taxon>Euteleostomi</taxon>
        <taxon>Actinopterygii</taxon>
        <taxon>Neopterygii</taxon>
        <taxon>Teleostei</taxon>
        <taxon>Anguilliformes</taxon>
        <taxon>Anguillidae</taxon>
        <taxon>Anguilla</taxon>
    </lineage>
</organism>
<evidence type="ECO:0000313" key="1">
    <source>
        <dbReference type="EMBL" id="JAH78376.1"/>
    </source>
</evidence>